<dbReference type="PANTHER" id="PTHR36504">
    <property type="entry name" value="LIPOPOLYSACCHARIDE EXPORT SYSTEM PROTEIN LPTA"/>
    <property type="match status" value="1"/>
</dbReference>
<evidence type="ECO:0000259" key="5">
    <source>
        <dbReference type="Pfam" id="PF03968"/>
    </source>
</evidence>
<evidence type="ECO:0000256" key="4">
    <source>
        <dbReference type="SAM" id="SignalP"/>
    </source>
</evidence>
<dbReference type="GO" id="GO:0017089">
    <property type="term" value="F:glycolipid transfer activity"/>
    <property type="evidence" value="ECO:0007669"/>
    <property type="project" value="TreeGrafter"/>
</dbReference>
<feature type="signal peptide" evidence="4">
    <location>
        <begin position="1"/>
        <end position="20"/>
    </location>
</feature>
<dbReference type="OrthoDB" id="9811926at2"/>
<reference evidence="6 7" key="1">
    <citation type="submission" date="2017-07" db="EMBL/GenBank/DDBJ databases">
        <title>Sandarakinorhabdus cyanobacteriorum sp. nov., a novel bacterium isolated from cyanobacterial aggregates in a eutrophic lake.</title>
        <authorList>
            <person name="Cai H."/>
        </authorList>
    </citation>
    <scope>NUCLEOTIDE SEQUENCE [LARGE SCALE GENOMIC DNA]</scope>
    <source>
        <strain evidence="6 7">TH057</strain>
    </source>
</reference>
<dbReference type="Gene3D" id="2.60.450.10">
    <property type="entry name" value="Lipopolysaccharide (LPS) transport protein A like domain"/>
    <property type="match status" value="1"/>
</dbReference>
<dbReference type="EMBL" id="NOXT01000090">
    <property type="protein sequence ID" value="OYQ31184.1"/>
    <property type="molecule type" value="Genomic_DNA"/>
</dbReference>
<evidence type="ECO:0000313" key="7">
    <source>
        <dbReference type="Proteomes" id="UP000216991"/>
    </source>
</evidence>
<dbReference type="GO" id="GO:0030288">
    <property type="term" value="C:outer membrane-bounded periplasmic space"/>
    <property type="evidence" value="ECO:0007669"/>
    <property type="project" value="TreeGrafter"/>
</dbReference>
<proteinExistence type="predicted"/>
<comment type="caution">
    <text evidence="6">The sequence shown here is derived from an EMBL/GenBank/DDBJ whole genome shotgun (WGS) entry which is preliminary data.</text>
</comment>
<feature type="domain" description="Organic solvent tolerance-like N-terminal" evidence="5">
    <location>
        <begin position="29"/>
        <end position="135"/>
    </location>
</feature>
<name>A0A255YR42_9SPHN</name>
<organism evidence="6 7">
    <name type="scientific">Sandarakinorhabdus cyanobacteriorum</name>
    <dbReference type="NCBI Taxonomy" id="1981098"/>
    <lineage>
        <taxon>Bacteria</taxon>
        <taxon>Pseudomonadati</taxon>
        <taxon>Pseudomonadota</taxon>
        <taxon>Alphaproteobacteria</taxon>
        <taxon>Sphingomonadales</taxon>
        <taxon>Sphingosinicellaceae</taxon>
        <taxon>Sandarakinorhabdus</taxon>
    </lineage>
</organism>
<dbReference type="Pfam" id="PF03968">
    <property type="entry name" value="LptD_N"/>
    <property type="match status" value="1"/>
</dbReference>
<dbReference type="PANTHER" id="PTHR36504:SF1">
    <property type="entry name" value="LIPOPOLYSACCHARIDE EXPORT SYSTEM PROTEIN LPTA"/>
    <property type="match status" value="1"/>
</dbReference>
<keyword evidence="2 4" id="KW-0732">Signal</keyword>
<keyword evidence="3" id="KW-0574">Periplasm</keyword>
<feature type="chain" id="PRO_5011993500" evidence="4">
    <location>
        <begin position="21"/>
        <end position="163"/>
    </location>
</feature>
<gene>
    <name evidence="6" type="primary">lptA</name>
    <name evidence="6" type="ORF">CHU93_05120</name>
</gene>
<protein>
    <submittedName>
        <fullName evidence="6">Lipopolysaccharide transport periplasmic protein LptA</fullName>
    </submittedName>
</protein>
<evidence type="ECO:0000256" key="2">
    <source>
        <dbReference type="ARBA" id="ARBA00022729"/>
    </source>
</evidence>
<dbReference type="RefSeq" id="WP_094473062.1">
    <property type="nucleotide sequence ID" value="NZ_NOXT01000090.1"/>
</dbReference>
<dbReference type="GO" id="GO:0001530">
    <property type="term" value="F:lipopolysaccharide binding"/>
    <property type="evidence" value="ECO:0007669"/>
    <property type="project" value="InterPro"/>
</dbReference>
<dbReference type="InterPro" id="IPR014340">
    <property type="entry name" value="LptA"/>
</dbReference>
<dbReference type="NCBIfam" id="TIGR03002">
    <property type="entry name" value="outer_YhbN_LptA"/>
    <property type="match status" value="1"/>
</dbReference>
<dbReference type="GO" id="GO:0015920">
    <property type="term" value="P:lipopolysaccharide transport"/>
    <property type="evidence" value="ECO:0007669"/>
    <property type="project" value="InterPro"/>
</dbReference>
<dbReference type="InterPro" id="IPR005653">
    <property type="entry name" value="OstA-like_N"/>
</dbReference>
<keyword evidence="1" id="KW-0813">Transport</keyword>
<sequence length="163" mass="17714">MTRAIMAYLLLAAAPVLAQAFDSRAPVDIDAARMDLSDDDREVIFSGSVVIRQANLTLNADRVRVTYAKDASGNPQVQRLDALGNVRIAQDTMRASARTGYYDVNARLITLLGGVKMDRAGNQLSGERVVWNLNTRTSSFDARTAANPGGRVTGRFTVPDKKN</sequence>
<keyword evidence="7" id="KW-1185">Reference proteome</keyword>
<evidence type="ECO:0000256" key="1">
    <source>
        <dbReference type="ARBA" id="ARBA00022448"/>
    </source>
</evidence>
<accession>A0A255YR42</accession>
<dbReference type="AlphaFoldDB" id="A0A255YR42"/>
<dbReference type="GO" id="GO:0009279">
    <property type="term" value="C:cell outer membrane"/>
    <property type="evidence" value="ECO:0007669"/>
    <property type="project" value="TreeGrafter"/>
</dbReference>
<evidence type="ECO:0000313" key="6">
    <source>
        <dbReference type="EMBL" id="OYQ31184.1"/>
    </source>
</evidence>
<evidence type="ECO:0000256" key="3">
    <source>
        <dbReference type="ARBA" id="ARBA00022764"/>
    </source>
</evidence>
<dbReference type="Proteomes" id="UP000216991">
    <property type="component" value="Unassembled WGS sequence"/>
</dbReference>
<dbReference type="InterPro" id="IPR052037">
    <property type="entry name" value="LPS_export_LptA"/>
</dbReference>